<evidence type="ECO:0000256" key="4">
    <source>
        <dbReference type="ARBA" id="ARBA00065810"/>
    </source>
</evidence>
<dbReference type="InterPro" id="IPR036625">
    <property type="entry name" value="E3-bd_dom_sf"/>
</dbReference>
<dbReference type="PROSITE" id="PS00189">
    <property type="entry name" value="LIPOYL"/>
    <property type="match status" value="1"/>
</dbReference>
<evidence type="ECO:0000313" key="7">
    <source>
        <dbReference type="EMBL" id="CCE61549.1"/>
    </source>
</evidence>
<feature type="domain" description="Peripheral subunit-binding (PSBD)" evidence="6">
    <location>
        <begin position="164"/>
        <end position="205"/>
    </location>
</feature>
<keyword evidence="3" id="KW-0809">Transit peptide</keyword>
<dbReference type="InterPro" id="IPR000089">
    <property type="entry name" value="Biotin_lipoyl"/>
</dbReference>
<dbReference type="HOGENOM" id="CLU_035825_2_1_1"/>
<keyword evidence="8" id="KW-1185">Reference proteome</keyword>
<evidence type="ECO:0000259" key="5">
    <source>
        <dbReference type="PROSITE" id="PS50968"/>
    </source>
</evidence>
<dbReference type="Pfam" id="PF00364">
    <property type="entry name" value="Biotin_lipoyl"/>
    <property type="match status" value="1"/>
</dbReference>
<evidence type="ECO:0000259" key="6">
    <source>
        <dbReference type="PROSITE" id="PS51826"/>
    </source>
</evidence>
<dbReference type="GO" id="GO:0004742">
    <property type="term" value="F:dihydrolipoyllysine-residue acetyltransferase activity"/>
    <property type="evidence" value="ECO:0007669"/>
    <property type="project" value="TreeGrafter"/>
</dbReference>
<dbReference type="RefSeq" id="XP_003683983.1">
    <property type="nucleotide sequence ID" value="XM_003683935.1"/>
</dbReference>
<sequence>MLRASASRSVLLRSILIKNQFHSSARASAVQPFLMPAMSPTMEKGGIVEWAVKVGEPFSAGDLLLNVETDKSQIDVEALDDGKIVKILENDGAKDVAVGKTIAFIADVNDDMNTIVIPDVNGTTTKSPDTEPVTTPKVVKAVNGSTQTFKSTDGPKLKADNNQTMYPSVLLELEMNGISKKEAIKNIEPTGRNGRILKGDVLSYLGKIPKDSAQKIASYIKDFEKLDLKNIEIKTLEPSEDEKPSSTADTVKGEQPIKEDIILSENIVFHVKQNVDYEQLRKSLRSYIDSAYHKAHRESSSNIYSELYDDAFESLLTQDESKARFKVNFELIKVETEQAYAQPHSNDIFDLLSNNSHKTVDLEANDNRNTAPTESEYLVSLSVKLEDQYSDALDKAELFMSLMRQLQF</sequence>
<evidence type="ECO:0000256" key="3">
    <source>
        <dbReference type="ARBA" id="ARBA00022946"/>
    </source>
</evidence>
<dbReference type="GeneID" id="11532315"/>
<dbReference type="PANTHER" id="PTHR23151">
    <property type="entry name" value="DIHYDROLIPOAMIDE ACETYL/SUCCINYL-TRANSFERASE-RELATED"/>
    <property type="match status" value="1"/>
</dbReference>
<dbReference type="Gene3D" id="2.40.50.100">
    <property type="match status" value="1"/>
</dbReference>
<dbReference type="SUPFAM" id="SSF47005">
    <property type="entry name" value="Peripheral subunit-binding domain of 2-oxo acid dehydrogenase complex"/>
    <property type="match status" value="1"/>
</dbReference>
<dbReference type="GO" id="GO:0045254">
    <property type="term" value="C:pyruvate dehydrogenase complex"/>
    <property type="evidence" value="ECO:0007669"/>
    <property type="project" value="EnsemblFungi"/>
</dbReference>
<name>G8BNS1_TETPH</name>
<proteinExistence type="inferred from homology"/>
<accession>G8BNS1</accession>
<gene>
    <name evidence="7" type="primary">TPHA0A04740</name>
    <name evidence="7" type="ordered locus">TPHA_0A04740</name>
</gene>
<comment type="similarity">
    <text evidence="1">Belongs to the 2-oxoacid dehydrogenase family.</text>
</comment>
<dbReference type="OrthoDB" id="202158at2759"/>
<dbReference type="Gene3D" id="4.10.320.10">
    <property type="entry name" value="E3-binding domain"/>
    <property type="match status" value="1"/>
</dbReference>
<protein>
    <submittedName>
        <fullName evidence="7">Uncharacterized protein</fullName>
    </submittedName>
</protein>
<dbReference type="CDD" id="cd06849">
    <property type="entry name" value="lipoyl_domain"/>
    <property type="match status" value="1"/>
</dbReference>
<dbReference type="STRING" id="1071381.G8BNS1"/>
<dbReference type="InterPro" id="IPR003016">
    <property type="entry name" value="2-oxoA_DH_lipoyl-BS"/>
</dbReference>
<organism evidence="7 8">
    <name type="scientific">Tetrapisispora phaffii (strain ATCC 24235 / CBS 4417 / NBRC 1672 / NRRL Y-8282 / UCD 70-5)</name>
    <name type="common">Yeast</name>
    <name type="synonym">Fabospora phaffii</name>
    <dbReference type="NCBI Taxonomy" id="1071381"/>
    <lineage>
        <taxon>Eukaryota</taxon>
        <taxon>Fungi</taxon>
        <taxon>Dikarya</taxon>
        <taxon>Ascomycota</taxon>
        <taxon>Saccharomycotina</taxon>
        <taxon>Saccharomycetes</taxon>
        <taxon>Saccharomycetales</taxon>
        <taxon>Saccharomycetaceae</taxon>
        <taxon>Tetrapisispora</taxon>
    </lineage>
</organism>
<evidence type="ECO:0000256" key="2">
    <source>
        <dbReference type="ARBA" id="ARBA00022823"/>
    </source>
</evidence>
<dbReference type="InterPro" id="IPR004167">
    <property type="entry name" value="PSBD"/>
</dbReference>
<dbReference type="GO" id="GO:0005198">
    <property type="term" value="F:structural molecule activity"/>
    <property type="evidence" value="ECO:0007669"/>
    <property type="project" value="EnsemblFungi"/>
</dbReference>
<dbReference type="Proteomes" id="UP000005666">
    <property type="component" value="Chromosome 1"/>
</dbReference>
<keyword evidence="2" id="KW-0450">Lipoyl</keyword>
<dbReference type="PROSITE" id="PS50968">
    <property type="entry name" value="BIOTINYL_LIPOYL"/>
    <property type="match status" value="1"/>
</dbReference>
<dbReference type="GO" id="GO:0005739">
    <property type="term" value="C:mitochondrion"/>
    <property type="evidence" value="ECO:0007669"/>
    <property type="project" value="EnsemblFungi"/>
</dbReference>
<comment type="subunit">
    <text evidence="4">Eukaryotic pyruvate dehydrogenase (PDH) complexes are organized as a core consisting of the oligomeric dihydrolipoamide acetyl-transferase (E2), around which are arranged multiple copies of pyruvate dehydrogenase (E1), dihydrolipoamide dehydrogenase (E3) and protein X (E3BP) bound by non-covalent bonds.</text>
</comment>
<dbReference type="KEGG" id="tpf:TPHA_0A04740"/>
<dbReference type="PANTHER" id="PTHR23151:SF82">
    <property type="entry name" value="PYRUVATE DEHYDROGENASE COMPLEX PROTEIN X COMPONENT, MITOCHONDRIAL"/>
    <property type="match status" value="1"/>
</dbReference>
<dbReference type="EMBL" id="HE612856">
    <property type="protein sequence ID" value="CCE61549.1"/>
    <property type="molecule type" value="Genomic_DNA"/>
</dbReference>
<reference evidence="7 8" key="1">
    <citation type="journal article" date="2011" name="Proc. Natl. Acad. Sci. U.S.A.">
        <title>Evolutionary erosion of yeast sex chromosomes by mating-type switching accidents.</title>
        <authorList>
            <person name="Gordon J.L."/>
            <person name="Armisen D."/>
            <person name="Proux-Wera E."/>
            <person name="Oheigeartaigh S.S."/>
            <person name="Byrne K.P."/>
            <person name="Wolfe K.H."/>
        </authorList>
    </citation>
    <scope>NUCLEOTIDE SEQUENCE [LARGE SCALE GENOMIC DNA]</scope>
    <source>
        <strain evidence="8">ATCC 24235 / CBS 4417 / NBRC 1672 / NRRL Y-8282 / UCD 70-5</strain>
    </source>
</reference>
<dbReference type="eggNOG" id="KOG0557">
    <property type="taxonomic scope" value="Eukaryota"/>
</dbReference>
<dbReference type="InterPro" id="IPR011053">
    <property type="entry name" value="Single_hybrid_motif"/>
</dbReference>
<evidence type="ECO:0000313" key="8">
    <source>
        <dbReference type="Proteomes" id="UP000005666"/>
    </source>
</evidence>
<dbReference type="FunFam" id="2.40.50.100:FF:000010">
    <property type="entry name" value="Acetyltransferase component of pyruvate dehydrogenase complex"/>
    <property type="match status" value="1"/>
</dbReference>
<dbReference type="SUPFAM" id="SSF51230">
    <property type="entry name" value="Single hybrid motif"/>
    <property type="match status" value="1"/>
</dbReference>
<evidence type="ECO:0000256" key="1">
    <source>
        <dbReference type="ARBA" id="ARBA00007317"/>
    </source>
</evidence>
<dbReference type="AlphaFoldDB" id="G8BNS1"/>
<dbReference type="PROSITE" id="PS51826">
    <property type="entry name" value="PSBD"/>
    <property type="match status" value="1"/>
</dbReference>
<dbReference type="GO" id="GO:0006086">
    <property type="term" value="P:pyruvate decarboxylation to acetyl-CoA"/>
    <property type="evidence" value="ECO:0007669"/>
    <property type="project" value="EnsemblFungi"/>
</dbReference>
<dbReference type="InterPro" id="IPR045257">
    <property type="entry name" value="E2/Pdx1"/>
</dbReference>
<feature type="domain" description="Lipoyl-binding" evidence="5">
    <location>
        <begin position="30"/>
        <end position="106"/>
    </location>
</feature>
<dbReference type="OMA" id="NRFEVYD"/>